<evidence type="ECO:0000313" key="2">
    <source>
        <dbReference type="EnsemblPlants" id="ORUFI01G18990.1"/>
    </source>
</evidence>
<organism evidence="2 3">
    <name type="scientific">Oryza rufipogon</name>
    <name type="common">Brownbeard rice</name>
    <name type="synonym">Asian wild rice</name>
    <dbReference type="NCBI Taxonomy" id="4529"/>
    <lineage>
        <taxon>Eukaryota</taxon>
        <taxon>Viridiplantae</taxon>
        <taxon>Streptophyta</taxon>
        <taxon>Embryophyta</taxon>
        <taxon>Tracheophyta</taxon>
        <taxon>Spermatophyta</taxon>
        <taxon>Magnoliopsida</taxon>
        <taxon>Liliopsida</taxon>
        <taxon>Poales</taxon>
        <taxon>Poaceae</taxon>
        <taxon>BOP clade</taxon>
        <taxon>Oryzoideae</taxon>
        <taxon>Oryzeae</taxon>
        <taxon>Oryzinae</taxon>
        <taxon>Oryza</taxon>
    </lineage>
</organism>
<dbReference type="EnsemblPlants" id="ORUFI01G18990.1">
    <property type="protein sequence ID" value="ORUFI01G18990.1"/>
    <property type="gene ID" value="ORUFI01G18990"/>
</dbReference>
<dbReference type="Proteomes" id="UP000008022">
    <property type="component" value="Unassembled WGS sequence"/>
</dbReference>
<feature type="compositionally biased region" description="Polar residues" evidence="1">
    <location>
        <begin position="15"/>
        <end position="34"/>
    </location>
</feature>
<dbReference type="AlphaFoldDB" id="A0A0E0MWZ1"/>
<evidence type="ECO:0000313" key="3">
    <source>
        <dbReference type="Proteomes" id="UP000008022"/>
    </source>
</evidence>
<dbReference type="Gramene" id="ORUFI01G18990.1">
    <property type="protein sequence ID" value="ORUFI01G18990.1"/>
    <property type="gene ID" value="ORUFI01G18990"/>
</dbReference>
<proteinExistence type="predicted"/>
<reference evidence="2" key="2">
    <citation type="submission" date="2015-06" db="UniProtKB">
        <authorList>
            <consortium name="EnsemblPlants"/>
        </authorList>
    </citation>
    <scope>IDENTIFICATION</scope>
</reference>
<reference evidence="3" key="1">
    <citation type="submission" date="2013-06" db="EMBL/GenBank/DDBJ databases">
        <authorList>
            <person name="Zhao Q."/>
        </authorList>
    </citation>
    <scope>NUCLEOTIDE SEQUENCE</scope>
    <source>
        <strain evidence="3">cv. W1943</strain>
    </source>
</reference>
<feature type="region of interest" description="Disordered" evidence="1">
    <location>
        <begin position="101"/>
        <end position="136"/>
    </location>
</feature>
<sequence length="164" mass="17388">MTRRSGHPAHDATASGGTEHTSTAAAQCRSTTVAQWRPGRHGYGGACPKSRGPPASRSLGEARDVRRGAGRCRGETASAPDSWHLGCDIGSKIPAVAMARAVRRSKAGSSSRPTRKRKNCRLNNTGFGGDQGRKKWESGSGLLLKCTGRRHHPNVQGAVTTQKH</sequence>
<name>A0A0E0MWZ1_ORYRU</name>
<evidence type="ECO:0000256" key="1">
    <source>
        <dbReference type="SAM" id="MobiDB-lite"/>
    </source>
</evidence>
<feature type="region of interest" description="Disordered" evidence="1">
    <location>
        <begin position="145"/>
        <end position="164"/>
    </location>
</feature>
<keyword evidence="3" id="KW-1185">Reference proteome</keyword>
<dbReference type="HOGENOM" id="CLU_1621680_0_0_1"/>
<feature type="region of interest" description="Disordered" evidence="1">
    <location>
        <begin position="1"/>
        <end position="78"/>
    </location>
</feature>
<accession>A0A0E0MWZ1</accession>
<protein>
    <submittedName>
        <fullName evidence="2">Uncharacterized protein</fullName>
    </submittedName>
</protein>